<dbReference type="InterPro" id="IPR002401">
    <property type="entry name" value="Cyt_P450_E_grp-I"/>
</dbReference>
<reference evidence="7 8" key="1">
    <citation type="submission" date="2019-09" db="EMBL/GenBank/DDBJ databases">
        <title>The hologenome of the rock-dwelling lichen Lasallia pustulata.</title>
        <authorList>
            <person name="Greshake Tzovaras B."/>
            <person name="Segers F."/>
            <person name="Bicker A."/>
            <person name="Dal Grande F."/>
            <person name="Otte J."/>
            <person name="Hankeln T."/>
            <person name="Schmitt I."/>
            <person name="Ebersberger I."/>
        </authorList>
    </citation>
    <scope>NUCLEOTIDE SEQUENCE [LARGE SCALE GENOMIC DNA]</scope>
    <source>
        <strain evidence="7">A1-1</strain>
    </source>
</reference>
<dbReference type="GO" id="GO:0016705">
    <property type="term" value="F:oxidoreductase activity, acting on paired donors, with incorporation or reduction of molecular oxygen"/>
    <property type="evidence" value="ECO:0007669"/>
    <property type="project" value="InterPro"/>
</dbReference>
<dbReference type="GO" id="GO:0005506">
    <property type="term" value="F:iron ion binding"/>
    <property type="evidence" value="ECO:0007669"/>
    <property type="project" value="InterPro"/>
</dbReference>
<dbReference type="InterPro" id="IPR017972">
    <property type="entry name" value="Cyt_P450_CS"/>
</dbReference>
<dbReference type="PROSITE" id="PS00086">
    <property type="entry name" value="CYTOCHROME_P450"/>
    <property type="match status" value="1"/>
</dbReference>
<evidence type="ECO:0000256" key="5">
    <source>
        <dbReference type="PIRSR" id="PIRSR602401-1"/>
    </source>
</evidence>
<dbReference type="InterPro" id="IPR036396">
    <property type="entry name" value="Cyt_P450_sf"/>
</dbReference>
<dbReference type="PRINTS" id="PR00463">
    <property type="entry name" value="EP450I"/>
</dbReference>
<evidence type="ECO:0000256" key="2">
    <source>
        <dbReference type="ARBA" id="ARBA00010617"/>
    </source>
</evidence>
<keyword evidence="6" id="KW-0503">Monooxygenase</keyword>
<dbReference type="Proteomes" id="UP000324767">
    <property type="component" value="Unassembled WGS sequence"/>
</dbReference>
<sequence>MPYLLPLTSWVPIKTWQHFLASPERIYAYGHQAFGRYIERFGRDSKRNDLLKNVIRGDVTVAPLDDEAICSELRSLIIGGTDTTSTTLTYMVWELAMHPQWQTRLREELQLHNVKFHFGVPDYEGIEGLEILSAIVSEGLRLHPAAPGSLPRVVPPQGARITGMFVPGGTIISMQSYTTHHNATASPDPDTFDPSRWLTVPGGTVTMKEAYMPFSKGSRGCMGIHLATMTLKLVVSALVHRWDIHVGEKTTEDTMSMTDHFVLMPKGGFCELVFKEVRR</sequence>
<dbReference type="SUPFAM" id="SSF48264">
    <property type="entry name" value="Cytochrome P450"/>
    <property type="match status" value="1"/>
</dbReference>
<dbReference type="OrthoDB" id="1470350at2759"/>
<keyword evidence="3 5" id="KW-0479">Metal-binding</keyword>
<dbReference type="GO" id="GO:0004497">
    <property type="term" value="F:monooxygenase activity"/>
    <property type="evidence" value="ECO:0007669"/>
    <property type="project" value="UniProtKB-KW"/>
</dbReference>
<keyword evidence="6" id="KW-0560">Oxidoreductase</keyword>
<accession>A0A5M8PPS6</accession>
<name>A0A5M8PPS6_9LECA</name>
<dbReference type="PANTHER" id="PTHR24305:SF166">
    <property type="entry name" value="CYTOCHROME P450 12A4, MITOCHONDRIAL-RELATED"/>
    <property type="match status" value="1"/>
</dbReference>
<dbReference type="AlphaFoldDB" id="A0A5M8PPS6"/>
<feature type="binding site" description="axial binding residue" evidence="5">
    <location>
        <position position="221"/>
    </location>
    <ligand>
        <name>heme</name>
        <dbReference type="ChEBI" id="CHEBI:30413"/>
    </ligand>
    <ligandPart>
        <name>Fe</name>
        <dbReference type="ChEBI" id="CHEBI:18248"/>
    </ligandPart>
</feature>
<dbReference type="InterPro" id="IPR001128">
    <property type="entry name" value="Cyt_P450"/>
</dbReference>
<dbReference type="Pfam" id="PF00067">
    <property type="entry name" value="p450"/>
    <property type="match status" value="1"/>
</dbReference>
<dbReference type="PANTHER" id="PTHR24305">
    <property type="entry name" value="CYTOCHROME P450"/>
    <property type="match status" value="1"/>
</dbReference>
<dbReference type="InterPro" id="IPR050121">
    <property type="entry name" value="Cytochrome_P450_monoxygenase"/>
</dbReference>
<keyword evidence="4 5" id="KW-0408">Iron</keyword>
<dbReference type="Gene3D" id="1.10.630.10">
    <property type="entry name" value="Cytochrome P450"/>
    <property type="match status" value="1"/>
</dbReference>
<evidence type="ECO:0000313" key="7">
    <source>
        <dbReference type="EMBL" id="KAA6410522.1"/>
    </source>
</evidence>
<gene>
    <name evidence="7" type="ORF">FRX48_05944</name>
</gene>
<dbReference type="EMBL" id="VXIT01000009">
    <property type="protein sequence ID" value="KAA6410522.1"/>
    <property type="molecule type" value="Genomic_DNA"/>
</dbReference>
<organism evidence="7 8">
    <name type="scientific">Lasallia pustulata</name>
    <dbReference type="NCBI Taxonomy" id="136370"/>
    <lineage>
        <taxon>Eukaryota</taxon>
        <taxon>Fungi</taxon>
        <taxon>Dikarya</taxon>
        <taxon>Ascomycota</taxon>
        <taxon>Pezizomycotina</taxon>
        <taxon>Lecanoromycetes</taxon>
        <taxon>OSLEUM clade</taxon>
        <taxon>Umbilicariomycetidae</taxon>
        <taxon>Umbilicariales</taxon>
        <taxon>Umbilicariaceae</taxon>
        <taxon>Lasallia</taxon>
    </lineage>
</organism>
<comment type="similarity">
    <text evidence="2 6">Belongs to the cytochrome P450 family.</text>
</comment>
<evidence type="ECO:0000256" key="1">
    <source>
        <dbReference type="ARBA" id="ARBA00001971"/>
    </source>
</evidence>
<dbReference type="GO" id="GO:0020037">
    <property type="term" value="F:heme binding"/>
    <property type="evidence" value="ECO:0007669"/>
    <property type="project" value="InterPro"/>
</dbReference>
<keyword evidence="5 6" id="KW-0349">Heme</keyword>
<evidence type="ECO:0000256" key="6">
    <source>
        <dbReference type="RuleBase" id="RU000461"/>
    </source>
</evidence>
<comment type="caution">
    <text evidence="7">The sequence shown here is derived from an EMBL/GenBank/DDBJ whole genome shotgun (WGS) entry which is preliminary data.</text>
</comment>
<evidence type="ECO:0000256" key="3">
    <source>
        <dbReference type="ARBA" id="ARBA00022723"/>
    </source>
</evidence>
<comment type="cofactor">
    <cofactor evidence="1 5">
        <name>heme</name>
        <dbReference type="ChEBI" id="CHEBI:30413"/>
    </cofactor>
</comment>
<evidence type="ECO:0000313" key="8">
    <source>
        <dbReference type="Proteomes" id="UP000324767"/>
    </source>
</evidence>
<proteinExistence type="inferred from homology"/>
<protein>
    <submittedName>
        <fullName evidence="7">Cytochrome P450</fullName>
    </submittedName>
</protein>
<evidence type="ECO:0000256" key="4">
    <source>
        <dbReference type="ARBA" id="ARBA00023004"/>
    </source>
</evidence>
<dbReference type="PRINTS" id="PR00385">
    <property type="entry name" value="P450"/>
</dbReference>